<organism evidence="4 5">
    <name type="scientific">Mycetocola miduiensis</name>
    <dbReference type="NCBI Taxonomy" id="995034"/>
    <lineage>
        <taxon>Bacteria</taxon>
        <taxon>Bacillati</taxon>
        <taxon>Actinomycetota</taxon>
        <taxon>Actinomycetes</taxon>
        <taxon>Micrococcales</taxon>
        <taxon>Microbacteriaceae</taxon>
        <taxon>Mycetocola</taxon>
    </lineage>
</organism>
<feature type="transmembrane region" description="Helical" evidence="2">
    <location>
        <begin position="193"/>
        <end position="213"/>
    </location>
</feature>
<dbReference type="SMART" id="SM00014">
    <property type="entry name" value="acidPPc"/>
    <property type="match status" value="1"/>
</dbReference>
<protein>
    <submittedName>
        <fullName evidence="4">Undecaprenyl-diphosphatase</fullName>
    </submittedName>
</protein>
<dbReference type="EMBL" id="FOVM01000007">
    <property type="protein sequence ID" value="SFN87668.1"/>
    <property type="molecule type" value="Genomic_DNA"/>
</dbReference>
<dbReference type="PANTHER" id="PTHR14969:SF13">
    <property type="entry name" value="AT30094P"/>
    <property type="match status" value="1"/>
</dbReference>
<evidence type="ECO:0000259" key="3">
    <source>
        <dbReference type="SMART" id="SM00014"/>
    </source>
</evidence>
<name>A0A1I5CL16_9MICO</name>
<dbReference type="AlphaFoldDB" id="A0A1I5CL16"/>
<dbReference type="CDD" id="cd03392">
    <property type="entry name" value="PAP2_like_2"/>
    <property type="match status" value="1"/>
</dbReference>
<feature type="transmembrane region" description="Helical" evidence="2">
    <location>
        <begin position="146"/>
        <end position="164"/>
    </location>
</feature>
<keyword evidence="2" id="KW-0472">Membrane</keyword>
<dbReference type="PANTHER" id="PTHR14969">
    <property type="entry name" value="SPHINGOSINE-1-PHOSPHATE PHOSPHOHYDROLASE"/>
    <property type="match status" value="1"/>
</dbReference>
<keyword evidence="2" id="KW-1133">Transmembrane helix</keyword>
<proteinExistence type="predicted"/>
<keyword evidence="2" id="KW-0812">Transmembrane</keyword>
<accession>A0A1I5CL16</accession>
<feature type="transmembrane region" description="Helical" evidence="2">
    <location>
        <begin position="26"/>
        <end position="47"/>
    </location>
</feature>
<evidence type="ECO:0000256" key="2">
    <source>
        <dbReference type="SAM" id="Phobius"/>
    </source>
</evidence>
<dbReference type="SUPFAM" id="SSF48317">
    <property type="entry name" value="Acid phosphatase/Vanadium-dependent haloperoxidase"/>
    <property type="match status" value="1"/>
</dbReference>
<evidence type="ECO:0000313" key="5">
    <source>
        <dbReference type="Proteomes" id="UP000198867"/>
    </source>
</evidence>
<feature type="region of interest" description="Disordered" evidence="1">
    <location>
        <begin position="1"/>
        <end position="21"/>
    </location>
</feature>
<dbReference type="STRING" id="995034.SAMN05216219_2395"/>
<dbReference type="RefSeq" id="WP_245762517.1">
    <property type="nucleotide sequence ID" value="NZ_FOVM01000007.1"/>
</dbReference>
<reference evidence="5" key="1">
    <citation type="submission" date="2016-10" db="EMBL/GenBank/DDBJ databases">
        <authorList>
            <person name="Varghese N."/>
            <person name="Submissions S."/>
        </authorList>
    </citation>
    <scope>NUCLEOTIDE SEQUENCE [LARGE SCALE GENOMIC DNA]</scope>
    <source>
        <strain evidence="5">CGMCC 1.11101</strain>
    </source>
</reference>
<feature type="transmembrane region" description="Helical" evidence="2">
    <location>
        <begin position="73"/>
        <end position="93"/>
    </location>
</feature>
<dbReference type="Pfam" id="PF01569">
    <property type="entry name" value="PAP2"/>
    <property type="match status" value="1"/>
</dbReference>
<keyword evidence="5" id="KW-1185">Reference proteome</keyword>
<dbReference type="Gene3D" id="1.20.144.10">
    <property type="entry name" value="Phosphatidic acid phosphatase type 2/haloperoxidase"/>
    <property type="match status" value="1"/>
</dbReference>
<feature type="domain" description="Phosphatidic acid phosphatase type 2/haloperoxidase" evidence="3">
    <location>
        <begin position="106"/>
        <end position="210"/>
    </location>
</feature>
<feature type="transmembrane region" description="Helical" evidence="2">
    <location>
        <begin position="105"/>
        <end position="126"/>
    </location>
</feature>
<dbReference type="InterPro" id="IPR000326">
    <property type="entry name" value="PAP2/HPO"/>
</dbReference>
<dbReference type="InterPro" id="IPR036938">
    <property type="entry name" value="PAP2/HPO_sf"/>
</dbReference>
<gene>
    <name evidence="4" type="ORF">SAMN05216219_2395</name>
</gene>
<feature type="transmembrane region" description="Helical" evidence="2">
    <location>
        <begin position="169"/>
        <end position="187"/>
    </location>
</feature>
<evidence type="ECO:0000313" key="4">
    <source>
        <dbReference type="EMBL" id="SFN87668.1"/>
    </source>
</evidence>
<dbReference type="Proteomes" id="UP000198867">
    <property type="component" value="Unassembled WGS sequence"/>
</dbReference>
<evidence type="ECO:0000256" key="1">
    <source>
        <dbReference type="SAM" id="MobiDB-lite"/>
    </source>
</evidence>
<sequence length="235" mass="25502">MSTSAQRSSRRRPTPPPAASDHPRRVVLVVFVAAAIAFGIVSGLSYGKRYLAEPVDLWWGDLMLEQRTDAGLFLAWIPAVIGGPIPMLIIGLAMVGTFLYLRWKVVALTVAAAMVTSVAMAAPLAAAVARTRPETSLAETVPTSFPSGHTAMAATVALVLALIFRHWLLWVLGTVWVVAMAWCRTYLEAHWLTDVIAGALLGIIAGSVAWLAIETVRRRRTRTKEEQGMTESLRS</sequence>